<organism evidence="8">
    <name type="scientific">Metalysinibacillus saudimassiliensis</name>
    <dbReference type="NCBI Taxonomy" id="1461583"/>
    <lineage>
        <taxon>Bacteria</taxon>
        <taxon>Bacillati</taxon>
        <taxon>Bacillota</taxon>
        <taxon>Bacilli</taxon>
        <taxon>Bacillales</taxon>
        <taxon>Caryophanaceae</taxon>
        <taxon>Metalysinibacillus</taxon>
    </lineage>
</organism>
<evidence type="ECO:0000256" key="6">
    <source>
        <dbReference type="ARBA" id="ARBA00023136"/>
    </source>
</evidence>
<dbReference type="InterPro" id="IPR003593">
    <property type="entry name" value="AAA+_ATPase"/>
</dbReference>
<sequence length="239" mass="26271">MHKSFNGAKALQNINLQFNEGETTVILGPSGSGKSTLLRCINLLELPEAGKLSVGATTVDFAQPISKRDKLALRKSTAMVFQSFNLFPHMTVIQNVIEGPVTVLAQNKTTAEATARQLLDKVGMAHKADAFPSKLSGGQQQRVAIARALAMTPHFLLFDEPTSALDPELEGEVLKVLQSLVLEKKSLILVTHNLHFARKVADRILFLEQGEIVFDGATENFFTAPNERIQRFITSMQFI</sequence>
<evidence type="ECO:0000259" key="7">
    <source>
        <dbReference type="PROSITE" id="PS50893"/>
    </source>
</evidence>
<dbReference type="InterPro" id="IPR027417">
    <property type="entry name" value="P-loop_NTPase"/>
</dbReference>
<protein>
    <submittedName>
        <fullName evidence="8">L-cystine import ATP-binding protein TcyC</fullName>
    </submittedName>
</protein>
<evidence type="ECO:0000313" key="8">
    <source>
        <dbReference type="EMBL" id="CDZ99324.1"/>
    </source>
</evidence>
<feature type="domain" description="ABC transporter" evidence="7">
    <location>
        <begin position="1"/>
        <end position="234"/>
    </location>
</feature>
<evidence type="ECO:0000256" key="3">
    <source>
        <dbReference type="ARBA" id="ARBA00022475"/>
    </source>
</evidence>
<gene>
    <name evidence="8" type="primary">tcyC</name>
    <name evidence="8" type="ORF">BN1050_00044</name>
</gene>
<reference evidence="8" key="1">
    <citation type="submission" date="2014-07" db="EMBL/GenBank/DDBJ databases">
        <authorList>
            <person name="Urmite Genomes Urmite Genomes"/>
        </authorList>
    </citation>
    <scope>NUCLEOTIDE SEQUENCE</scope>
    <source>
        <strain evidence="8">13S34_air</strain>
    </source>
</reference>
<dbReference type="GO" id="GO:0016887">
    <property type="term" value="F:ATP hydrolysis activity"/>
    <property type="evidence" value="ECO:0007669"/>
    <property type="project" value="InterPro"/>
</dbReference>
<evidence type="ECO:0000256" key="4">
    <source>
        <dbReference type="ARBA" id="ARBA00022741"/>
    </source>
</evidence>
<dbReference type="AlphaFoldDB" id="A0A078LZ50"/>
<dbReference type="PANTHER" id="PTHR43166:SF35">
    <property type="entry name" value="L-CYSTINE IMPORT ATP-BINDING PROTEIN TCYN"/>
    <property type="match status" value="1"/>
</dbReference>
<dbReference type="GO" id="GO:0005524">
    <property type="term" value="F:ATP binding"/>
    <property type="evidence" value="ECO:0007669"/>
    <property type="project" value="UniProtKB-KW"/>
</dbReference>
<dbReference type="InterPro" id="IPR050086">
    <property type="entry name" value="MetN_ABC_transporter-like"/>
</dbReference>
<accession>A0A078LZ50</accession>
<evidence type="ECO:0000256" key="5">
    <source>
        <dbReference type="ARBA" id="ARBA00022840"/>
    </source>
</evidence>
<dbReference type="EMBL" id="LN483073">
    <property type="protein sequence ID" value="CDZ99324.1"/>
    <property type="molecule type" value="Genomic_DNA"/>
</dbReference>
<dbReference type="PATRIC" id="fig|1461583.4.peg.44"/>
<keyword evidence="3" id="KW-1003">Cell membrane</keyword>
<dbReference type="InterPro" id="IPR003439">
    <property type="entry name" value="ABC_transporter-like_ATP-bd"/>
</dbReference>
<keyword evidence="6" id="KW-0472">Membrane</keyword>
<dbReference type="Pfam" id="PF00005">
    <property type="entry name" value="ABC_tran"/>
    <property type="match status" value="1"/>
</dbReference>
<name>A0A078LZ50_9BACL</name>
<dbReference type="GO" id="GO:0005886">
    <property type="term" value="C:plasma membrane"/>
    <property type="evidence" value="ECO:0007669"/>
    <property type="project" value="UniProtKB-SubCell"/>
</dbReference>
<keyword evidence="5 8" id="KW-0067">ATP-binding</keyword>
<evidence type="ECO:0000256" key="1">
    <source>
        <dbReference type="ARBA" id="ARBA00004202"/>
    </source>
</evidence>
<dbReference type="Gene3D" id="3.40.50.300">
    <property type="entry name" value="P-loop containing nucleotide triphosphate hydrolases"/>
    <property type="match status" value="1"/>
</dbReference>
<dbReference type="HOGENOM" id="CLU_000604_1_22_9"/>
<evidence type="ECO:0000256" key="2">
    <source>
        <dbReference type="ARBA" id="ARBA00022448"/>
    </source>
</evidence>
<keyword evidence="2" id="KW-0813">Transport</keyword>
<comment type="subcellular location">
    <subcellularLocation>
        <location evidence="1">Cell membrane</location>
        <topology evidence="1">Peripheral membrane protein</topology>
    </subcellularLocation>
</comment>
<dbReference type="SUPFAM" id="SSF52540">
    <property type="entry name" value="P-loop containing nucleoside triphosphate hydrolases"/>
    <property type="match status" value="1"/>
</dbReference>
<dbReference type="PIRSF" id="PIRSF039085">
    <property type="entry name" value="ABC_ATPase_HisP"/>
    <property type="match status" value="1"/>
</dbReference>
<dbReference type="InterPro" id="IPR017871">
    <property type="entry name" value="ABC_transporter-like_CS"/>
</dbReference>
<keyword evidence="4" id="KW-0547">Nucleotide-binding</keyword>
<dbReference type="SMART" id="SM00382">
    <property type="entry name" value="AAA"/>
    <property type="match status" value="1"/>
</dbReference>
<proteinExistence type="predicted"/>
<dbReference type="PROSITE" id="PS00211">
    <property type="entry name" value="ABC_TRANSPORTER_1"/>
    <property type="match status" value="1"/>
</dbReference>
<dbReference type="InterPro" id="IPR030679">
    <property type="entry name" value="ABC_ATPase_HisP-typ"/>
</dbReference>
<dbReference type="GO" id="GO:0015424">
    <property type="term" value="F:ABC-type amino acid transporter activity"/>
    <property type="evidence" value="ECO:0007669"/>
    <property type="project" value="InterPro"/>
</dbReference>
<dbReference type="PROSITE" id="PS50893">
    <property type="entry name" value="ABC_TRANSPORTER_2"/>
    <property type="match status" value="1"/>
</dbReference>
<dbReference type="PANTHER" id="PTHR43166">
    <property type="entry name" value="AMINO ACID IMPORT ATP-BINDING PROTEIN"/>
    <property type="match status" value="1"/>
</dbReference>